<dbReference type="GO" id="GO:0005509">
    <property type="term" value="F:calcium ion binding"/>
    <property type="evidence" value="ECO:0007669"/>
    <property type="project" value="InterPro"/>
</dbReference>
<keyword evidence="4" id="KW-0677">Repeat</keyword>
<evidence type="ECO:0000256" key="6">
    <source>
        <dbReference type="ARBA" id="ARBA00023110"/>
    </source>
</evidence>
<evidence type="ECO:0000313" key="10">
    <source>
        <dbReference type="EMBL" id="HGG03444.1"/>
    </source>
</evidence>
<keyword evidence="5" id="KW-0843">Virulence</keyword>
<dbReference type="SUPFAM" id="SSF50891">
    <property type="entry name" value="Cyclophilin-like"/>
    <property type="match status" value="1"/>
</dbReference>
<protein>
    <recommendedName>
        <fullName evidence="2">peptidylprolyl isomerase</fullName>
        <ecNumber evidence="2">5.2.1.8</ecNumber>
    </recommendedName>
</protein>
<keyword evidence="8 10" id="KW-0413">Isomerase</keyword>
<keyword evidence="3" id="KW-0800">Toxin</keyword>
<evidence type="ECO:0000256" key="7">
    <source>
        <dbReference type="ARBA" id="ARBA00023136"/>
    </source>
</evidence>
<dbReference type="Pfam" id="PF00353">
    <property type="entry name" value="HemolysinCabind"/>
    <property type="match status" value="3"/>
</dbReference>
<dbReference type="PROSITE" id="PS50072">
    <property type="entry name" value="CSA_PPIASE_2"/>
    <property type="match status" value="1"/>
</dbReference>
<gene>
    <name evidence="10" type="ORF">ENR15_23100</name>
</gene>
<dbReference type="InterPro" id="IPR003995">
    <property type="entry name" value="RTX_toxin_determinant-A"/>
</dbReference>
<dbReference type="InterPro" id="IPR002130">
    <property type="entry name" value="Cyclophilin-type_PPIase_dom"/>
</dbReference>
<dbReference type="GO" id="GO:0003755">
    <property type="term" value="F:peptidyl-prolyl cis-trans isomerase activity"/>
    <property type="evidence" value="ECO:0007669"/>
    <property type="project" value="UniProtKB-KW"/>
</dbReference>
<evidence type="ECO:0000256" key="5">
    <source>
        <dbReference type="ARBA" id="ARBA00023026"/>
    </source>
</evidence>
<dbReference type="PRINTS" id="PR01488">
    <property type="entry name" value="RTXTOXINA"/>
</dbReference>
<keyword evidence="6" id="KW-0697">Rotamase</keyword>
<dbReference type="PANTHER" id="PTHR43246">
    <property type="entry name" value="PEPTIDYL-PROLYL CIS-TRANS ISOMERASE CYP38, CHLOROPLASTIC"/>
    <property type="match status" value="1"/>
</dbReference>
<comment type="caution">
    <text evidence="10">The sequence shown here is derived from an EMBL/GenBank/DDBJ whole genome shotgun (WGS) entry which is preliminary data.</text>
</comment>
<accession>A0A7C3ZQ79</accession>
<name>A0A7C3ZQ79_9CYAN</name>
<evidence type="ECO:0000256" key="8">
    <source>
        <dbReference type="ARBA" id="ARBA00023235"/>
    </source>
</evidence>
<evidence type="ECO:0000256" key="4">
    <source>
        <dbReference type="ARBA" id="ARBA00022737"/>
    </source>
</evidence>
<dbReference type="Pfam" id="PF00160">
    <property type="entry name" value="Pro_isomerase"/>
    <property type="match status" value="1"/>
</dbReference>
<dbReference type="Gene3D" id="2.150.10.10">
    <property type="entry name" value="Serralysin-like metalloprotease, C-terminal"/>
    <property type="match status" value="2"/>
</dbReference>
<keyword evidence="7" id="KW-0472">Membrane</keyword>
<dbReference type="InterPro" id="IPR044665">
    <property type="entry name" value="E_coli_cyclophilin_A-like"/>
</dbReference>
<dbReference type="EMBL" id="DSPX01000235">
    <property type="protein sequence ID" value="HGG03444.1"/>
    <property type="molecule type" value="Genomic_DNA"/>
</dbReference>
<feature type="domain" description="PPIase cyclophilin-type" evidence="9">
    <location>
        <begin position="22"/>
        <end position="202"/>
    </location>
</feature>
<dbReference type="PRINTS" id="PR00313">
    <property type="entry name" value="CABNDNGRPT"/>
</dbReference>
<dbReference type="InterPro" id="IPR029000">
    <property type="entry name" value="Cyclophilin-like_dom_sf"/>
</dbReference>
<proteinExistence type="predicted"/>
<dbReference type="PROSITE" id="PS00330">
    <property type="entry name" value="HEMOLYSIN_CALCIUM"/>
    <property type="match status" value="1"/>
</dbReference>
<dbReference type="InterPro" id="IPR001343">
    <property type="entry name" value="Hemolysn_Ca-bd"/>
</dbReference>
<evidence type="ECO:0000256" key="3">
    <source>
        <dbReference type="ARBA" id="ARBA00022656"/>
    </source>
</evidence>
<dbReference type="GO" id="GO:0016020">
    <property type="term" value="C:membrane"/>
    <property type="evidence" value="ECO:0007669"/>
    <property type="project" value="UniProtKB-SubCell"/>
</dbReference>
<dbReference type="EC" id="5.2.1.8" evidence="2"/>
<evidence type="ECO:0000259" key="9">
    <source>
        <dbReference type="PROSITE" id="PS50072"/>
    </source>
</evidence>
<dbReference type="AlphaFoldDB" id="A0A7C3ZQ79"/>
<evidence type="ECO:0000256" key="1">
    <source>
        <dbReference type="ARBA" id="ARBA00004370"/>
    </source>
</evidence>
<dbReference type="GO" id="GO:0005576">
    <property type="term" value="C:extracellular region"/>
    <property type="evidence" value="ECO:0007669"/>
    <property type="project" value="InterPro"/>
</dbReference>
<dbReference type="InterPro" id="IPR011049">
    <property type="entry name" value="Serralysin-like_metalloprot_C"/>
</dbReference>
<dbReference type="Gene3D" id="2.40.100.10">
    <property type="entry name" value="Cyclophilin-like"/>
    <property type="match status" value="1"/>
</dbReference>
<sequence>MSDLLPLTGNATVMMVINDQPVTIEVKGADAPLTGGNFVDLVERGFYDGISFHRVENDPRFSLVQGGDPNSKDPSFPVAALGRAGFTDPTTQQQRFIPLEIKPAGEAEPIYNQTFTGVEPVLRNQRGSVAMARSEFLDSASSQFYVNLVDIPSLDGAYAVFGNVTSGLEALDGLQVGDRIAAARVIGGTIPSRTSTIMSNNQLLNDLTNFANSANLPLRFSDFSDSDDTINLTPEMLAQASSGVRGGAGNDTIIGSMAADVAIGGQGNDTINGEAGNDYLRGDMNDDSLFGGEGNDIINGNLGNDVVDGGTGDDFLRGGKDNDTLTGGDGNDYLSGDLGTDILTGGGGADTFIFRADSVAAAGDLAAADRVLDFNAGEGDRLGIAGITDLAEIAFNASGADTLIQLSDGSILGMIENAAVDAVRNAAFATGFGDAALKVG</sequence>
<dbReference type="GO" id="GO:0090729">
    <property type="term" value="F:toxin activity"/>
    <property type="evidence" value="ECO:0007669"/>
    <property type="project" value="UniProtKB-KW"/>
</dbReference>
<evidence type="ECO:0000256" key="2">
    <source>
        <dbReference type="ARBA" id="ARBA00013194"/>
    </source>
</evidence>
<reference evidence="10" key="1">
    <citation type="journal article" date="2020" name="mSystems">
        <title>Genome- and Community-Level Interaction Insights into Carbon Utilization and Element Cycling Functions of Hydrothermarchaeota in Hydrothermal Sediment.</title>
        <authorList>
            <person name="Zhou Z."/>
            <person name="Liu Y."/>
            <person name="Xu W."/>
            <person name="Pan J."/>
            <person name="Luo Z.H."/>
            <person name="Li M."/>
        </authorList>
    </citation>
    <scope>NUCLEOTIDE SEQUENCE [LARGE SCALE GENOMIC DNA]</scope>
    <source>
        <strain evidence="10">SpSt-374</strain>
    </source>
</reference>
<dbReference type="InterPro" id="IPR018511">
    <property type="entry name" value="Hemolysin-typ_Ca-bd_CS"/>
</dbReference>
<organism evidence="10">
    <name type="scientific">Planktothricoides sp. SpSt-374</name>
    <dbReference type="NCBI Taxonomy" id="2282167"/>
    <lineage>
        <taxon>Bacteria</taxon>
        <taxon>Bacillati</taxon>
        <taxon>Cyanobacteriota</taxon>
        <taxon>Cyanophyceae</taxon>
        <taxon>Oscillatoriophycideae</taxon>
        <taxon>Oscillatoriales</taxon>
        <taxon>Oscillatoriaceae</taxon>
        <taxon>Planktothricoides</taxon>
    </lineage>
</organism>
<dbReference type="SUPFAM" id="SSF51120">
    <property type="entry name" value="beta-Roll"/>
    <property type="match status" value="2"/>
</dbReference>
<comment type="subcellular location">
    <subcellularLocation>
        <location evidence="1">Membrane</location>
    </subcellularLocation>
</comment>